<dbReference type="PROSITE" id="PS51704">
    <property type="entry name" value="GP_PDE"/>
    <property type="match status" value="1"/>
</dbReference>
<dbReference type="STRING" id="156892.BM477_07010"/>
<dbReference type="SUPFAM" id="SSF51695">
    <property type="entry name" value="PLC-like phosphodiesterases"/>
    <property type="match status" value="1"/>
</dbReference>
<dbReference type="AlphaFoldDB" id="A0A1Q5PKE8"/>
<dbReference type="GO" id="GO:0006629">
    <property type="term" value="P:lipid metabolic process"/>
    <property type="evidence" value="ECO:0007669"/>
    <property type="project" value="InterPro"/>
</dbReference>
<accession>A0A1Q5PKE8</accession>
<dbReference type="OrthoDB" id="9758957at2"/>
<organism evidence="2 3">
    <name type="scientific">Boudabousia marimammalium</name>
    <dbReference type="NCBI Taxonomy" id="156892"/>
    <lineage>
        <taxon>Bacteria</taxon>
        <taxon>Bacillati</taxon>
        <taxon>Actinomycetota</taxon>
        <taxon>Actinomycetes</taxon>
        <taxon>Actinomycetales</taxon>
        <taxon>Actinomycetaceae</taxon>
        <taxon>Boudabousia</taxon>
    </lineage>
</organism>
<dbReference type="CDD" id="cd08562">
    <property type="entry name" value="GDPD_EcUgpQ_like"/>
    <property type="match status" value="1"/>
</dbReference>
<dbReference type="EMBL" id="MPDM01000008">
    <property type="protein sequence ID" value="OKL46697.1"/>
    <property type="molecule type" value="Genomic_DNA"/>
</dbReference>
<reference evidence="3" key="1">
    <citation type="submission" date="2016-11" db="EMBL/GenBank/DDBJ databases">
        <title>Actinomyces gypaetusis sp. nov. isolated from Gypaetus barbatus in Qinghai Tibet Plateau China.</title>
        <authorList>
            <person name="Meng X."/>
        </authorList>
    </citation>
    <scope>NUCLEOTIDE SEQUENCE [LARGE SCALE GENOMIC DNA]</scope>
    <source>
        <strain evidence="3">DSM 15383</strain>
    </source>
</reference>
<evidence type="ECO:0000313" key="2">
    <source>
        <dbReference type="EMBL" id="OKL46697.1"/>
    </source>
</evidence>
<proteinExistence type="predicted"/>
<name>A0A1Q5PKE8_9ACTO</name>
<dbReference type="PANTHER" id="PTHR46211">
    <property type="entry name" value="GLYCEROPHOSPHORYL DIESTER PHOSPHODIESTERASE"/>
    <property type="match status" value="1"/>
</dbReference>
<dbReference type="Gene3D" id="3.20.20.190">
    <property type="entry name" value="Phosphatidylinositol (PI) phosphodiesterase"/>
    <property type="match status" value="1"/>
</dbReference>
<dbReference type="InterPro" id="IPR030395">
    <property type="entry name" value="GP_PDE_dom"/>
</dbReference>
<evidence type="ECO:0000259" key="1">
    <source>
        <dbReference type="PROSITE" id="PS51704"/>
    </source>
</evidence>
<dbReference type="Proteomes" id="UP000186465">
    <property type="component" value="Unassembled WGS sequence"/>
</dbReference>
<feature type="domain" description="GP-PDE" evidence="1">
    <location>
        <begin position="3"/>
        <end position="240"/>
    </location>
</feature>
<sequence>MQGRIYAHRGMRSLAPENTLSAFRKMADYGQQWLETDVDILGDGTPILMHDTLLDRTTNRSGFFYDLRAEDLPGIDAGSWFSPEFTGEPLPRLAQLVDLMNELELNANIELKSHERGAAGSAQLVENTLRELSRLDPGREVIISSFNHLLLRLVRERTDRYPLAALFVKENLLDDWRSVAELCGATVIHPETTGLSRGRVREMRDAGFDVNVYTVNDRGRANELFNWGVTGIFTDYAQNF</sequence>
<dbReference type="RefSeq" id="WP_075361983.1">
    <property type="nucleotide sequence ID" value="NZ_MPDM01000008.1"/>
</dbReference>
<keyword evidence="3" id="KW-1185">Reference proteome</keyword>
<evidence type="ECO:0000313" key="3">
    <source>
        <dbReference type="Proteomes" id="UP000186465"/>
    </source>
</evidence>
<dbReference type="GO" id="GO:0008081">
    <property type="term" value="F:phosphoric diester hydrolase activity"/>
    <property type="evidence" value="ECO:0007669"/>
    <property type="project" value="InterPro"/>
</dbReference>
<protein>
    <submittedName>
        <fullName evidence="2">Glycerophosphoryl diester phosphodiesterase</fullName>
    </submittedName>
</protein>
<comment type="caution">
    <text evidence="2">The sequence shown here is derived from an EMBL/GenBank/DDBJ whole genome shotgun (WGS) entry which is preliminary data.</text>
</comment>
<dbReference type="PANTHER" id="PTHR46211:SF1">
    <property type="entry name" value="GLYCEROPHOSPHODIESTER PHOSPHODIESTERASE, CYTOPLASMIC"/>
    <property type="match status" value="1"/>
</dbReference>
<dbReference type="InterPro" id="IPR017946">
    <property type="entry name" value="PLC-like_Pdiesterase_TIM-brl"/>
</dbReference>
<dbReference type="Pfam" id="PF03009">
    <property type="entry name" value="GDPD"/>
    <property type="match status" value="1"/>
</dbReference>
<gene>
    <name evidence="2" type="ORF">BM477_07010</name>
</gene>